<organism evidence="6 7">
    <name type="scientific">Frankia torreyi</name>
    <dbReference type="NCBI Taxonomy" id="1856"/>
    <lineage>
        <taxon>Bacteria</taxon>
        <taxon>Bacillati</taxon>
        <taxon>Actinomycetota</taxon>
        <taxon>Actinomycetes</taxon>
        <taxon>Frankiales</taxon>
        <taxon>Frankiaceae</taxon>
        <taxon>Frankia</taxon>
    </lineage>
</organism>
<dbReference type="PANTHER" id="PTHR43537:SF5">
    <property type="entry name" value="UXU OPERON TRANSCRIPTIONAL REGULATOR"/>
    <property type="match status" value="1"/>
</dbReference>
<gene>
    <name evidence="6" type="ORF">FF36_04957</name>
</gene>
<feature type="domain" description="HTH gntR-type" evidence="5">
    <location>
        <begin position="20"/>
        <end position="90"/>
    </location>
</feature>
<dbReference type="InterPro" id="IPR036390">
    <property type="entry name" value="WH_DNA-bd_sf"/>
</dbReference>
<name>A0A0D8B998_9ACTN</name>
<dbReference type="PATRIC" id="fig|1502723.3.peg.5146"/>
<dbReference type="SUPFAM" id="SSF46785">
    <property type="entry name" value="Winged helix' DNA-binding domain"/>
    <property type="match status" value="1"/>
</dbReference>
<accession>A0A0D8B998</accession>
<dbReference type="GO" id="GO:0003677">
    <property type="term" value="F:DNA binding"/>
    <property type="evidence" value="ECO:0007669"/>
    <property type="project" value="UniProtKB-KW"/>
</dbReference>
<keyword evidence="2" id="KW-0238">DNA-binding</keyword>
<dbReference type="AlphaFoldDB" id="A0A0D8B998"/>
<evidence type="ECO:0000256" key="3">
    <source>
        <dbReference type="ARBA" id="ARBA00023163"/>
    </source>
</evidence>
<dbReference type="Pfam" id="PF07729">
    <property type="entry name" value="FCD"/>
    <property type="match status" value="1"/>
</dbReference>
<sequence>MAAPVFSLPEGRSGADVRSPKTAELLTRRLRRMIVTGELRDGDYLPREAELMAHFGVSRPTLREAVRVLEAESLVEVRRGSRTGARIRVPGPEMVARPAGLLLAVAGTTLGEVLIARLGIEPLAAWLVADRGSDDAIEALVAALDELTAKLAQDVSGAAVGAGFARFHEVVVEQSGNRALVVTAGMIQEILARHMATATRTHYESEPDEVQLQYRRAVRAYEKLISLVRAGEADEAERFWRRHLISANESLLRGFDAAGVIDILE</sequence>
<feature type="region of interest" description="Disordered" evidence="4">
    <location>
        <begin position="1"/>
        <end position="20"/>
    </location>
</feature>
<protein>
    <submittedName>
        <fullName evidence="6">Transcriptional regulator, GntR family</fullName>
    </submittedName>
</protein>
<dbReference type="RefSeq" id="WP_044887462.1">
    <property type="nucleotide sequence ID" value="NZ_JYFN01000052.1"/>
</dbReference>
<comment type="caution">
    <text evidence="6">The sequence shown here is derived from an EMBL/GenBank/DDBJ whole genome shotgun (WGS) entry which is preliminary data.</text>
</comment>
<dbReference type="Proteomes" id="UP000032545">
    <property type="component" value="Unassembled WGS sequence"/>
</dbReference>
<dbReference type="EMBL" id="JYFN01000052">
    <property type="protein sequence ID" value="KJE20751.1"/>
    <property type="molecule type" value="Genomic_DNA"/>
</dbReference>
<dbReference type="PANTHER" id="PTHR43537">
    <property type="entry name" value="TRANSCRIPTIONAL REGULATOR, GNTR FAMILY"/>
    <property type="match status" value="1"/>
</dbReference>
<proteinExistence type="predicted"/>
<evidence type="ECO:0000313" key="7">
    <source>
        <dbReference type="Proteomes" id="UP000032545"/>
    </source>
</evidence>
<dbReference type="Pfam" id="PF00392">
    <property type="entry name" value="GntR"/>
    <property type="match status" value="1"/>
</dbReference>
<dbReference type="SMART" id="SM00895">
    <property type="entry name" value="FCD"/>
    <property type="match status" value="1"/>
</dbReference>
<evidence type="ECO:0000256" key="1">
    <source>
        <dbReference type="ARBA" id="ARBA00023015"/>
    </source>
</evidence>
<dbReference type="CDD" id="cd07377">
    <property type="entry name" value="WHTH_GntR"/>
    <property type="match status" value="1"/>
</dbReference>
<reference evidence="7" key="1">
    <citation type="submission" date="2015-02" db="EMBL/GenBank/DDBJ databases">
        <title>Draft Genome of Frankia sp. CpI1-S.</title>
        <authorList>
            <person name="Oshone R.T."/>
            <person name="Ngom M."/>
            <person name="Ghodhbane-Gtari F."/>
            <person name="Gtari M."/>
            <person name="Morris K."/>
            <person name="Thomas K."/>
            <person name="Sen A."/>
            <person name="Tisa L.S."/>
        </authorList>
    </citation>
    <scope>NUCLEOTIDE SEQUENCE [LARGE SCALE GENOMIC DNA]</scope>
    <source>
        <strain evidence="7">CpI1-S</strain>
    </source>
</reference>
<evidence type="ECO:0000313" key="6">
    <source>
        <dbReference type="EMBL" id="KJE20751.1"/>
    </source>
</evidence>
<dbReference type="InterPro" id="IPR011711">
    <property type="entry name" value="GntR_C"/>
</dbReference>
<dbReference type="SUPFAM" id="SSF48008">
    <property type="entry name" value="GntR ligand-binding domain-like"/>
    <property type="match status" value="1"/>
</dbReference>
<dbReference type="PROSITE" id="PS50949">
    <property type="entry name" value="HTH_GNTR"/>
    <property type="match status" value="1"/>
</dbReference>
<keyword evidence="3" id="KW-0804">Transcription</keyword>
<keyword evidence="7" id="KW-1185">Reference proteome</keyword>
<dbReference type="InterPro" id="IPR000524">
    <property type="entry name" value="Tscrpt_reg_HTH_GntR"/>
</dbReference>
<dbReference type="OrthoDB" id="3207514at2"/>
<reference evidence="6 7" key="2">
    <citation type="journal article" date="2016" name="Genome Announc.">
        <title>Permanent Draft Genome Sequences for Two Variants of Frankia sp. Strain CpI1, the First Frankia Strain Isolated from Root Nodules of Comptonia peregrina.</title>
        <authorList>
            <person name="Oshone R."/>
            <person name="Hurst S.G.IV."/>
            <person name="Abebe-Akele F."/>
            <person name="Simpson S."/>
            <person name="Morris K."/>
            <person name="Thomas W.K."/>
            <person name="Tisa L.S."/>
        </authorList>
    </citation>
    <scope>NUCLEOTIDE SEQUENCE [LARGE SCALE GENOMIC DNA]</scope>
    <source>
        <strain evidence="7">CpI1-S</strain>
    </source>
</reference>
<dbReference type="InterPro" id="IPR008920">
    <property type="entry name" value="TF_FadR/GntR_C"/>
</dbReference>
<keyword evidence="1" id="KW-0805">Transcription regulation</keyword>
<dbReference type="SMART" id="SM00345">
    <property type="entry name" value="HTH_GNTR"/>
    <property type="match status" value="1"/>
</dbReference>
<evidence type="ECO:0000259" key="5">
    <source>
        <dbReference type="PROSITE" id="PS50949"/>
    </source>
</evidence>
<dbReference type="Gene3D" id="1.20.120.530">
    <property type="entry name" value="GntR ligand-binding domain-like"/>
    <property type="match status" value="1"/>
</dbReference>
<dbReference type="PRINTS" id="PR00035">
    <property type="entry name" value="HTHGNTR"/>
</dbReference>
<evidence type="ECO:0000256" key="2">
    <source>
        <dbReference type="ARBA" id="ARBA00023125"/>
    </source>
</evidence>
<dbReference type="InterPro" id="IPR036388">
    <property type="entry name" value="WH-like_DNA-bd_sf"/>
</dbReference>
<dbReference type="Gene3D" id="1.10.10.10">
    <property type="entry name" value="Winged helix-like DNA-binding domain superfamily/Winged helix DNA-binding domain"/>
    <property type="match status" value="1"/>
</dbReference>
<dbReference type="GO" id="GO:0003700">
    <property type="term" value="F:DNA-binding transcription factor activity"/>
    <property type="evidence" value="ECO:0007669"/>
    <property type="project" value="InterPro"/>
</dbReference>
<evidence type="ECO:0000256" key="4">
    <source>
        <dbReference type="SAM" id="MobiDB-lite"/>
    </source>
</evidence>